<feature type="compositionally biased region" description="Basic and acidic residues" evidence="16">
    <location>
        <begin position="618"/>
        <end position="629"/>
    </location>
</feature>
<feature type="chain" id="PRO_5033019640" description="Collagen alpha-1(XXI) chain" evidence="17">
    <location>
        <begin position="23"/>
        <end position="950"/>
    </location>
</feature>
<evidence type="ECO:0000256" key="9">
    <source>
        <dbReference type="ARBA" id="ARBA00023119"/>
    </source>
</evidence>
<dbReference type="InterPro" id="IPR048287">
    <property type="entry name" value="TSPN-like_N"/>
</dbReference>
<protein>
    <recommendedName>
        <fullName evidence="15">Collagen alpha-1(XXI) chain</fullName>
    </recommendedName>
</protein>
<dbReference type="Gene3D" id="1.20.5.320">
    <property type="entry name" value="6-Phosphogluconate Dehydrogenase, domain 3"/>
    <property type="match status" value="1"/>
</dbReference>
<evidence type="ECO:0000256" key="11">
    <source>
        <dbReference type="ARBA" id="ARBA00023278"/>
    </source>
</evidence>
<dbReference type="PANTHER" id="PTHR24020:SF90">
    <property type="entry name" value="COLLAGEN ALPHA-1(XXI) CHAIN"/>
    <property type="match status" value="1"/>
</dbReference>
<keyword evidence="7" id="KW-0677">Repeat</keyword>
<dbReference type="Pfam" id="PF00092">
    <property type="entry name" value="VWA"/>
    <property type="match status" value="1"/>
</dbReference>
<dbReference type="GO" id="GO:0007155">
    <property type="term" value="P:cell adhesion"/>
    <property type="evidence" value="ECO:0007669"/>
    <property type="project" value="UniProtKB-KW"/>
</dbReference>
<evidence type="ECO:0000256" key="8">
    <source>
        <dbReference type="ARBA" id="ARBA00022889"/>
    </source>
</evidence>
<keyword evidence="8" id="KW-0130">Cell adhesion</keyword>
<keyword evidence="10" id="KW-0325">Glycoprotein</keyword>
<dbReference type="InterPro" id="IPR036465">
    <property type="entry name" value="vWFA_dom_sf"/>
</dbReference>
<feature type="signal peptide" evidence="17">
    <location>
        <begin position="1"/>
        <end position="22"/>
    </location>
</feature>
<feature type="compositionally biased region" description="Pro residues" evidence="16">
    <location>
        <begin position="822"/>
        <end position="831"/>
    </location>
</feature>
<evidence type="ECO:0000256" key="12">
    <source>
        <dbReference type="ARBA" id="ARBA00043858"/>
    </source>
</evidence>
<evidence type="ECO:0000313" key="19">
    <source>
        <dbReference type="EMBL" id="CAD7677976.1"/>
    </source>
</evidence>
<dbReference type="FunFam" id="2.60.120.200:FF:000068">
    <property type="entry name" value="collagen alpha-1(XXI) chain isoform X1"/>
    <property type="match status" value="1"/>
</dbReference>
<comment type="function">
    <text evidence="12">Collagen VI acts as a cell-binding protein.</text>
</comment>
<dbReference type="Proteomes" id="UP000645828">
    <property type="component" value="Unassembled WGS sequence"/>
</dbReference>
<keyword evidence="5" id="KW-0272">Extracellular matrix</keyword>
<dbReference type="Pfam" id="PF01391">
    <property type="entry name" value="Collagen"/>
    <property type="match status" value="4"/>
</dbReference>
<evidence type="ECO:0000256" key="6">
    <source>
        <dbReference type="ARBA" id="ARBA00022729"/>
    </source>
</evidence>
<keyword evidence="4" id="KW-0964">Secreted</keyword>
<dbReference type="EMBL" id="CAJHUB010000680">
    <property type="protein sequence ID" value="CAD7677976.1"/>
    <property type="molecule type" value="Genomic_DNA"/>
</dbReference>
<feature type="compositionally biased region" description="Low complexity" evidence="16">
    <location>
        <begin position="755"/>
        <end position="767"/>
    </location>
</feature>
<keyword evidence="3" id="KW-0963">Cytoplasm</keyword>
<dbReference type="GO" id="GO:0005737">
    <property type="term" value="C:cytoplasm"/>
    <property type="evidence" value="ECO:0007669"/>
    <property type="project" value="UniProtKB-SubCell"/>
</dbReference>
<evidence type="ECO:0000256" key="10">
    <source>
        <dbReference type="ARBA" id="ARBA00023180"/>
    </source>
</evidence>
<feature type="compositionally biased region" description="Basic and acidic residues" evidence="16">
    <location>
        <begin position="725"/>
        <end position="735"/>
    </location>
</feature>
<evidence type="ECO:0000256" key="1">
    <source>
        <dbReference type="ARBA" id="ARBA00004496"/>
    </source>
</evidence>
<evidence type="ECO:0000256" key="5">
    <source>
        <dbReference type="ARBA" id="ARBA00022530"/>
    </source>
</evidence>
<feature type="region of interest" description="Disordered" evidence="16">
    <location>
        <begin position="811"/>
        <end position="928"/>
    </location>
</feature>
<evidence type="ECO:0000256" key="13">
    <source>
        <dbReference type="ARBA" id="ARBA00044000"/>
    </source>
</evidence>
<comment type="similarity">
    <text evidence="14">Belongs to the fibril-associated collagens with interrupted helices (FACIT) family.</text>
</comment>
<dbReference type="SMART" id="SM00327">
    <property type="entry name" value="VWA"/>
    <property type="match status" value="1"/>
</dbReference>
<comment type="subcellular location">
    <subcellularLocation>
        <location evidence="1">Cytoplasm</location>
    </subcellularLocation>
    <subcellularLocation>
        <location evidence="2">Secreted</location>
        <location evidence="2">Extracellular space</location>
        <location evidence="2">Extracellular matrix</location>
    </subcellularLocation>
</comment>
<dbReference type="PRINTS" id="PR00453">
    <property type="entry name" value="VWFADOMAIN"/>
</dbReference>
<comment type="similarity">
    <text evidence="13">Belongs to the type VI collagen family.</text>
</comment>
<dbReference type="InterPro" id="IPR050525">
    <property type="entry name" value="ECM_Assembly_Org"/>
</dbReference>
<dbReference type="Gene3D" id="3.40.50.410">
    <property type="entry name" value="von Willebrand factor, type A domain"/>
    <property type="match status" value="1"/>
</dbReference>
<feature type="compositionally biased region" description="Low complexity" evidence="16">
    <location>
        <begin position="681"/>
        <end position="690"/>
    </location>
</feature>
<sequence>MAHHITFLWIVLVLLLQNSVLAEDGEIRSSCRTAPTDLVFILDGSYSVGPENFEIVKKWLVNITKNFDIGPKFIQVGVVQYSDYPVLEIPLGSHDSGENLVAAMESIHYLGGNTRTGKAIQFALDYLFAKSSRFLTKIAVVLTDGKSQDEVKDAAEAARDSKITLFAIGVGSETEDAELRAIANKPSSTYVFYVEDYIAISKIREVMKQKLCEESVCPTRIPVAARDEKGFDILLGLGVKKKVKKRILLSPTKIKGYEVTSKVDLSEFTSNVFPEGLPPSYVFVSTQRFKVKKMWDLWRILTIDGRPQIAVTLNGVDKNLLFTTTSMINGSQVVTFVDPQVKTLFDEGWHQIRLLVTEQDVTLYIDDQQIENKPLHPVLGIFISGQTQIGKYSGKEETVQFDVQKLRIYCDPEQNNRETACEIPGFNGECLNGPSDVGSTPAPCVCPPGKPGLQGPKGEPGQPGNPGYPGQSGQDGKPGYQGIAGSPGVPGSPGIQGVQGLPGYKGEPGRDGEKGDRGLPGFPGLHGMPGLKGEMGPKGDKGSTGFYGKKGAKGEKGNSGFPGLPGRAGEPGRHGKDGLMGSPGYKEEAGSCREPDVGLDPGSPGSVVLAPAFGPPDPETRESNPHRAPEAGPPGAPGQDGSRGEPVNGMTNHTKGKPPLESFRIVADSYCDGEIGPPGPLGKKGAPGIPGDKGSQGEKGIQGQKGENGRQGIPGQQGIQGHHGMKGERGEKGEPGVRGATGPKGESGVDGLMGPVGPQGQPGEAGPQGPPGLDGKPGREFSEQYIRQVCTDVLRAQLPVLLQSGRIQSCDHCQSQHGSPGIPGPPGPIGPEGPRGFPGLPGRDGVPGLVGAPGRPGARGLKGLPGRNGAKGSQGFGYPGEQGPPGPPGPEGPPGISKEGPPGDPGLPGKDGDHGKPGIQGQPGPPGICDPSLCFSVIVGRDPFRKGPNY</sequence>
<gene>
    <name evidence="19" type="ORF">NYPRO_LOCUS10774</name>
</gene>
<name>A0A811YKQ6_NYCPR</name>
<feature type="compositionally biased region" description="Low complexity" evidence="16">
    <location>
        <begin position="451"/>
        <end position="462"/>
    </location>
</feature>
<dbReference type="InterPro" id="IPR013320">
    <property type="entry name" value="ConA-like_dom_sf"/>
</dbReference>
<proteinExistence type="inferred from homology"/>
<evidence type="ECO:0000313" key="20">
    <source>
        <dbReference type="Proteomes" id="UP000645828"/>
    </source>
</evidence>
<dbReference type="InterPro" id="IPR008160">
    <property type="entry name" value="Collagen"/>
</dbReference>
<feature type="compositionally biased region" description="Basic and acidic residues" evidence="16">
    <location>
        <begin position="507"/>
        <end position="517"/>
    </location>
</feature>
<evidence type="ECO:0000256" key="4">
    <source>
        <dbReference type="ARBA" id="ARBA00022525"/>
    </source>
</evidence>
<evidence type="ECO:0000256" key="14">
    <source>
        <dbReference type="ARBA" id="ARBA00049648"/>
    </source>
</evidence>
<dbReference type="SMART" id="SM00210">
    <property type="entry name" value="TSPN"/>
    <property type="match status" value="1"/>
</dbReference>
<dbReference type="SUPFAM" id="SSF53300">
    <property type="entry name" value="vWA-like"/>
    <property type="match status" value="1"/>
</dbReference>
<keyword evidence="20" id="KW-1185">Reference proteome</keyword>
<keyword evidence="9" id="KW-0176">Collagen</keyword>
<evidence type="ECO:0000256" key="3">
    <source>
        <dbReference type="ARBA" id="ARBA00022490"/>
    </source>
</evidence>
<comment type="caution">
    <text evidence="19">The sequence shown here is derived from an EMBL/GenBank/DDBJ whole genome shotgun (WGS) entry which is preliminary data.</text>
</comment>
<dbReference type="InterPro" id="IPR002035">
    <property type="entry name" value="VWF_A"/>
</dbReference>
<evidence type="ECO:0000256" key="16">
    <source>
        <dbReference type="SAM" id="MobiDB-lite"/>
    </source>
</evidence>
<evidence type="ECO:0000256" key="2">
    <source>
        <dbReference type="ARBA" id="ARBA00004498"/>
    </source>
</evidence>
<evidence type="ECO:0000256" key="17">
    <source>
        <dbReference type="SAM" id="SignalP"/>
    </source>
</evidence>
<keyword evidence="11" id="KW-0379">Hydroxylation</keyword>
<evidence type="ECO:0000256" key="7">
    <source>
        <dbReference type="ARBA" id="ARBA00022737"/>
    </source>
</evidence>
<dbReference type="FunFam" id="3.40.50.410:FF:000041">
    <property type="entry name" value="Collagen alpha-1(XXI) chain isoform X1"/>
    <property type="match status" value="1"/>
</dbReference>
<feature type="domain" description="VWFA" evidence="18">
    <location>
        <begin position="37"/>
        <end position="211"/>
    </location>
</feature>
<evidence type="ECO:0000256" key="15">
    <source>
        <dbReference type="ARBA" id="ARBA00074870"/>
    </source>
</evidence>
<feature type="compositionally biased region" description="Low complexity" evidence="16">
    <location>
        <begin position="698"/>
        <end position="722"/>
    </location>
</feature>
<dbReference type="AlphaFoldDB" id="A0A811YKQ6"/>
<feature type="region of interest" description="Disordered" evidence="16">
    <location>
        <begin position="448"/>
        <end position="779"/>
    </location>
</feature>
<dbReference type="PANTHER" id="PTHR24020">
    <property type="entry name" value="COLLAGEN ALPHA"/>
    <property type="match status" value="1"/>
</dbReference>
<evidence type="ECO:0000259" key="18">
    <source>
        <dbReference type="PROSITE" id="PS50234"/>
    </source>
</evidence>
<reference evidence="19" key="1">
    <citation type="submission" date="2020-12" db="EMBL/GenBank/DDBJ databases">
        <authorList>
            <consortium name="Molecular Ecology Group"/>
        </authorList>
    </citation>
    <scope>NUCLEOTIDE SEQUENCE</scope>
    <source>
        <strain evidence="19">TBG_1078</strain>
    </source>
</reference>
<accession>A0A811YKQ6</accession>
<dbReference type="Gene3D" id="2.60.120.200">
    <property type="match status" value="1"/>
</dbReference>
<organism evidence="19 20">
    <name type="scientific">Nyctereutes procyonoides</name>
    <name type="common">Raccoon dog</name>
    <name type="synonym">Canis procyonoides</name>
    <dbReference type="NCBI Taxonomy" id="34880"/>
    <lineage>
        <taxon>Eukaryota</taxon>
        <taxon>Metazoa</taxon>
        <taxon>Chordata</taxon>
        <taxon>Craniata</taxon>
        <taxon>Vertebrata</taxon>
        <taxon>Euteleostomi</taxon>
        <taxon>Mammalia</taxon>
        <taxon>Eutheria</taxon>
        <taxon>Laurasiatheria</taxon>
        <taxon>Carnivora</taxon>
        <taxon>Caniformia</taxon>
        <taxon>Canidae</taxon>
        <taxon>Nyctereutes</taxon>
    </lineage>
</organism>
<keyword evidence="6 17" id="KW-0732">Signal</keyword>
<dbReference type="SUPFAM" id="SSF49899">
    <property type="entry name" value="Concanavalin A-like lectins/glucanases"/>
    <property type="match status" value="1"/>
</dbReference>
<feature type="compositionally biased region" description="Pro residues" evidence="16">
    <location>
        <begin position="882"/>
        <end position="893"/>
    </location>
</feature>
<feature type="compositionally biased region" description="Basic and acidic residues" evidence="16">
    <location>
        <begin position="585"/>
        <end position="596"/>
    </location>
</feature>
<dbReference type="PROSITE" id="PS50234">
    <property type="entry name" value="VWFA"/>
    <property type="match status" value="1"/>
</dbReference>
<dbReference type="GO" id="GO:0005581">
    <property type="term" value="C:collagen trimer"/>
    <property type="evidence" value="ECO:0007669"/>
    <property type="project" value="UniProtKB-KW"/>
</dbReference>